<feature type="transmembrane region" description="Helical" evidence="1">
    <location>
        <begin position="15"/>
        <end position="38"/>
    </location>
</feature>
<dbReference type="AlphaFoldDB" id="A0A2T6G994"/>
<accession>A0A2T6G994</accession>
<evidence type="ECO:0000313" key="2">
    <source>
        <dbReference type="EMBL" id="PUA40711.1"/>
    </source>
</evidence>
<dbReference type="EMBL" id="PYHP01000007">
    <property type="protein sequence ID" value="PUA40711.1"/>
    <property type="molecule type" value="Genomic_DNA"/>
</dbReference>
<proteinExistence type="predicted"/>
<keyword evidence="1" id="KW-0472">Membrane</keyword>
<organism evidence="2 3">
    <name type="scientific">Paenibacillus elgii</name>
    <dbReference type="NCBI Taxonomy" id="189691"/>
    <lineage>
        <taxon>Bacteria</taxon>
        <taxon>Bacillati</taxon>
        <taxon>Bacillota</taxon>
        <taxon>Bacilli</taxon>
        <taxon>Bacillales</taxon>
        <taxon>Paenibacillaceae</taxon>
        <taxon>Paenibacillus</taxon>
    </lineage>
</organism>
<reference evidence="2 3" key="1">
    <citation type="submission" date="2018-03" db="EMBL/GenBank/DDBJ databases">
        <title>Genome sequence of Paenibacillus elgii strain AC13 an antimicrobial compound producing bacteria.</title>
        <authorList>
            <person name="Kurokawa A.S."/>
            <person name="Araujo J.F."/>
            <person name="Costa R.A."/>
            <person name="Ortega D.B."/>
            <person name="Pires A.S."/>
            <person name="Pappas G.J.Jr."/>
            <person name="Franco O.L."/>
            <person name="Barreto C."/>
            <person name="Magalhaes B.S."/>
            <person name="Kruger R.H."/>
        </authorList>
    </citation>
    <scope>NUCLEOTIDE SEQUENCE [LARGE SCALE GENOMIC DNA]</scope>
    <source>
        <strain evidence="2 3">AC13</strain>
    </source>
</reference>
<protein>
    <submittedName>
        <fullName evidence="2">Uncharacterized protein</fullName>
    </submittedName>
</protein>
<gene>
    <name evidence="2" type="ORF">C8Z91_02460</name>
</gene>
<evidence type="ECO:0000256" key="1">
    <source>
        <dbReference type="SAM" id="Phobius"/>
    </source>
</evidence>
<sequence length="69" mass="7800">MFIGENLLKGLNIVFMLKIAIIVLKEQILITIFVQLLIATIMRLKDFYLNGMGVTKNGNLKVFVQQNGC</sequence>
<dbReference type="Proteomes" id="UP000244184">
    <property type="component" value="Unassembled WGS sequence"/>
</dbReference>
<keyword evidence="1" id="KW-0812">Transmembrane</keyword>
<comment type="caution">
    <text evidence="2">The sequence shown here is derived from an EMBL/GenBank/DDBJ whole genome shotgun (WGS) entry which is preliminary data.</text>
</comment>
<name>A0A2T6G994_9BACL</name>
<keyword evidence="1" id="KW-1133">Transmembrane helix</keyword>
<evidence type="ECO:0000313" key="3">
    <source>
        <dbReference type="Proteomes" id="UP000244184"/>
    </source>
</evidence>